<keyword evidence="2" id="KW-0288">FMN</keyword>
<keyword evidence="3" id="KW-0560">Oxidoreductase</keyword>
<evidence type="ECO:0000259" key="5">
    <source>
        <dbReference type="Pfam" id="PF00296"/>
    </source>
</evidence>
<dbReference type="InterPro" id="IPR050172">
    <property type="entry name" value="SsuD_RutA_monooxygenase"/>
</dbReference>
<evidence type="ECO:0000256" key="2">
    <source>
        <dbReference type="ARBA" id="ARBA00022643"/>
    </source>
</evidence>
<keyword evidence="1" id="KW-0285">Flavoprotein</keyword>
<dbReference type="Pfam" id="PF00296">
    <property type="entry name" value="Bac_luciferase"/>
    <property type="match status" value="1"/>
</dbReference>
<dbReference type="Gene3D" id="3.20.20.30">
    <property type="entry name" value="Luciferase-like domain"/>
    <property type="match status" value="1"/>
</dbReference>
<evidence type="ECO:0000256" key="3">
    <source>
        <dbReference type="ARBA" id="ARBA00023002"/>
    </source>
</evidence>
<sequence length="333" mass="35473">MRVAVFTEPHRGASYDDQLRFARAAEAGGFEGFLRADHYQSMGTDPGLPGPTDAWLTLAALARETTRIRLGTLVTSATFRLPGPLAVMVAQVDQMSGGRVELGIGAGWYEREHTSYGIPFPDVGERFDRLGEQLDVITGLWRTPVGETYSFTGKHYHLVDAPALPEPIQRPGPPVIVGGRGPRRTPELAARYADEFNMPFKSVAETAAAYGRVAEACDRHGRAASGRAPLVLSAGISVAIGRTDAEARRRAAPLHAMSALPPEESVVGSPAQLVDRIGEFAAVGATRVHLRLIDLADLDHLELVAAEVLPQLGRHAALPVERPAGAVTGGSTA</sequence>
<evidence type="ECO:0000256" key="4">
    <source>
        <dbReference type="ARBA" id="ARBA00023033"/>
    </source>
</evidence>
<proteinExistence type="predicted"/>
<accession>A0A7D6CHK1</accession>
<evidence type="ECO:0000313" key="6">
    <source>
        <dbReference type="EMBL" id="QLK01676.1"/>
    </source>
</evidence>
<dbReference type="InterPro" id="IPR011251">
    <property type="entry name" value="Luciferase-like_dom"/>
</dbReference>
<keyword evidence="4" id="KW-0503">Monooxygenase</keyword>
<dbReference type="PANTHER" id="PTHR42847:SF4">
    <property type="entry name" value="ALKANESULFONATE MONOOXYGENASE-RELATED"/>
    <property type="match status" value="1"/>
</dbReference>
<dbReference type="SUPFAM" id="SSF51679">
    <property type="entry name" value="Bacterial luciferase-like"/>
    <property type="match status" value="1"/>
</dbReference>
<dbReference type="GO" id="GO:0046306">
    <property type="term" value="P:alkanesulfonate catabolic process"/>
    <property type="evidence" value="ECO:0007669"/>
    <property type="project" value="TreeGrafter"/>
</dbReference>
<dbReference type="PANTHER" id="PTHR42847">
    <property type="entry name" value="ALKANESULFONATE MONOOXYGENASE"/>
    <property type="match status" value="1"/>
</dbReference>
<gene>
    <name evidence="6" type="ORF">HZU44_24935</name>
</gene>
<dbReference type="EMBL" id="CP058905">
    <property type="protein sequence ID" value="QLK01676.1"/>
    <property type="molecule type" value="Genomic_DNA"/>
</dbReference>
<evidence type="ECO:0000256" key="1">
    <source>
        <dbReference type="ARBA" id="ARBA00022630"/>
    </source>
</evidence>
<dbReference type="InterPro" id="IPR019952">
    <property type="entry name" value="F420_OxRdatse_Rv1855c_pred"/>
</dbReference>
<protein>
    <submittedName>
        <fullName evidence="6">LLM class F420-dependent oxidoreductase</fullName>
    </submittedName>
</protein>
<reference evidence="6" key="1">
    <citation type="submission" date="2020-08" db="EMBL/GenBank/DDBJ databases">
        <title>A bifunctional nitrone conjugated secondary metabolite targeting the ribosome.</title>
        <authorList>
            <person name="Limbrick E.M."/>
            <person name="Graf M."/>
            <person name="Derewacz D.K."/>
            <person name="Nguyen F."/>
            <person name="Spraggins J.M."/>
            <person name="Wieland M."/>
            <person name="Ynigez-Gutierrez A.E."/>
            <person name="Reisman B.J."/>
            <person name="Zinshteyn B."/>
            <person name="McCulloch K."/>
            <person name="Iverson T.M."/>
            <person name="Green R."/>
            <person name="Wilson D.N."/>
            <person name="Bachmann B.O."/>
        </authorList>
    </citation>
    <scope>NUCLEOTIDE SEQUENCE</scope>
    <source>
        <strain evidence="6">Africana</strain>
    </source>
</reference>
<feature type="domain" description="Luciferase-like" evidence="5">
    <location>
        <begin position="5"/>
        <end position="254"/>
    </location>
</feature>
<dbReference type="GO" id="GO:0008726">
    <property type="term" value="F:alkanesulfonate monooxygenase activity"/>
    <property type="evidence" value="ECO:0007669"/>
    <property type="project" value="TreeGrafter"/>
</dbReference>
<dbReference type="InterPro" id="IPR036661">
    <property type="entry name" value="Luciferase-like_sf"/>
</dbReference>
<dbReference type="NCBIfam" id="TIGR03560">
    <property type="entry name" value="F420_Rv1855c"/>
    <property type="match status" value="1"/>
</dbReference>
<dbReference type="AlphaFoldDB" id="A0A7D6CHK1"/>
<name>A0A7D6CHK1_9ACTN</name>
<organism evidence="6">
    <name type="scientific">Micromonospora carbonacea</name>
    <dbReference type="NCBI Taxonomy" id="47853"/>
    <lineage>
        <taxon>Bacteria</taxon>
        <taxon>Bacillati</taxon>
        <taxon>Actinomycetota</taxon>
        <taxon>Actinomycetes</taxon>
        <taxon>Micromonosporales</taxon>
        <taxon>Micromonosporaceae</taxon>
        <taxon>Micromonospora</taxon>
    </lineage>
</organism>